<comment type="caution">
    <text evidence="1">The sequence shown here is derived from an EMBL/GenBank/DDBJ whole genome shotgun (WGS) entry which is preliminary data.</text>
</comment>
<name>A0ACC2HYD8_9PLEO</name>
<keyword evidence="2" id="KW-1185">Reference proteome</keyword>
<proteinExistence type="predicted"/>
<reference evidence="1" key="1">
    <citation type="submission" date="2022-11" db="EMBL/GenBank/DDBJ databases">
        <title>Genome Sequence of Boeremia exigua.</title>
        <authorList>
            <person name="Buettner E."/>
        </authorList>
    </citation>
    <scope>NUCLEOTIDE SEQUENCE</scope>
    <source>
        <strain evidence="1">CU02</strain>
    </source>
</reference>
<sequence>MTTAMSKQGTVVEQKQFFLQAKKHHLSRAIIPSQRLRTIAEDGGIELSVVKSALDKVNRDLKQHSRKVYSRQMIDHIVNQIDELYWELGAQDVDDEEEEAPEEDSNIVYQNENLTIDENIAKLPNVWDSSADPAPSRDVDQDDYTAALARLQDLSAQRLSLQTKLTTHRTLLALLEPYRKPKENIQPNLVWRDAPLAPELAKTRTLAIRVAGRVGEKLGDVQAGEGAAQNQDPSRGGRARLSGTGSGRDRSCRRIEAAGTAMHQYFQARSICFRSPKQHSSLDPTLPAIFRLLSPFVNMGSNSPPSSSIGRLQTMPTPKASYGMPTGSSNVNKRGNRLVDRFSQHRVTKKQKRQHARMLARHSDDRRSLSPLRRMIVPNLMAGSGAPKSPRSGVPIDAIRKLLKMTKISNKTPPSLDTSDPTPPQPQCTQMRKRASSDPGRYGAFEVLSTNKYHVPRANTADGRPADSRDQRLHRNQELKCRTGHQQETRGRSTLQKRNGPRANRDARHPAAPPATSAQISSA</sequence>
<gene>
    <name evidence="1" type="ORF">OPT61_g8402</name>
</gene>
<evidence type="ECO:0000313" key="1">
    <source>
        <dbReference type="EMBL" id="KAJ8108109.1"/>
    </source>
</evidence>
<accession>A0ACC2HYD8</accession>
<dbReference type="Proteomes" id="UP001153331">
    <property type="component" value="Unassembled WGS sequence"/>
</dbReference>
<evidence type="ECO:0000313" key="2">
    <source>
        <dbReference type="Proteomes" id="UP001153331"/>
    </source>
</evidence>
<organism evidence="1 2">
    <name type="scientific">Boeremia exigua</name>
    <dbReference type="NCBI Taxonomy" id="749465"/>
    <lineage>
        <taxon>Eukaryota</taxon>
        <taxon>Fungi</taxon>
        <taxon>Dikarya</taxon>
        <taxon>Ascomycota</taxon>
        <taxon>Pezizomycotina</taxon>
        <taxon>Dothideomycetes</taxon>
        <taxon>Pleosporomycetidae</taxon>
        <taxon>Pleosporales</taxon>
        <taxon>Pleosporineae</taxon>
        <taxon>Didymellaceae</taxon>
        <taxon>Boeremia</taxon>
    </lineage>
</organism>
<dbReference type="EMBL" id="JAPHNI010000802">
    <property type="protein sequence ID" value="KAJ8108109.1"/>
    <property type="molecule type" value="Genomic_DNA"/>
</dbReference>
<protein>
    <submittedName>
        <fullName evidence="1">Uncharacterized protein</fullName>
    </submittedName>
</protein>